<dbReference type="EMBL" id="UINC01036718">
    <property type="protein sequence ID" value="SVB31118.1"/>
    <property type="molecule type" value="Genomic_DNA"/>
</dbReference>
<feature type="non-terminal residue" evidence="1">
    <location>
        <position position="121"/>
    </location>
</feature>
<gene>
    <name evidence="1" type="ORF">METZ01_LOCUS183972</name>
</gene>
<proteinExistence type="predicted"/>
<accession>A0A382CY74</accession>
<dbReference type="SMART" id="SM00028">
    <property type="entry name" value="TPR"/>
    <property type="match status" value="2"/>
</dbReference>
<sequence length="121" mass="13934">MRNTKSIKIILFLFCLSTGISETPEKFLSSGKIKLQEGDLQGALTDFQMALEQDSKFDLAMLELAQLQMRLGNMEKAKELLFKAVEVNEKNRKEFDRFNDINVKMNDGERAMKNGQYEEAF</sequence>
<name>A0A382CY74_9ZZZZ</name>
<dbReference type="InterPro" id="IPR011990">
    <property type="entry name" value="TPR-like_helical_dom_sf"/>
</dbReference>
<dbReference type="SUPFAM" id="SSF48452">
    <property type="entry name" value="TPR-like"/>
    <property type="match status" value="1"/>
</dbReference>
<protein>
    <submittedName>
        <fullName evidence="1">Uncharacterized protein</fullName>
    </submittedName>
</protein>
<dbReference type="Gene3D" id="1.25.40.10">
    <property type="entry name" value="Tetratricopeptide repeat domain"/>
    <property type="match status" value="1"/>
</dbReference>
<dbReference type="AlphaFoldDB" id="A0A382CY74"/>
<dbReference type="Pfam" id="PF14559">
    <property type="entry name" value="TPR_19"/>
    <property type="match status" value="1"/>
</dbReference>
<dbReference type="PROSITE" id="PS50005">
    <property type="entry name" value="TPR"/>
    <property type="match status" value="1"/>
</dbReference>
<dbReference type="InterPro" id="IPR019734">
    <property type="entry name" value="TPR_rpt"/>
</dbReference>
<evidence type="ECO:0000313" key="1">
    <source>
        <dbReference type="EMBL" id="SVB31118.1"/>
    </source>
</evidence>
<organism evidence="1">
    <name type="scientific">marine metagenome</name>
    <dbReference type="NCBI Taxonomy" id="408172"/>
    <lineage>
        <taxon>unclassified sequences</taxon>
        <taxon>metagenomes</taxon>
        <taxon>ecological metagenomes</taxon>
    </lineage>
</organism>
<reference evidence="1" key="1">
    <citation type="submission" date="2018-05" db="EMBL/GenBank/DDBJ databases">
        <authorList>
            <person name="Lanie J.A."/>
            <person name="Ng W.-L."/>
            <person name="Kazmierczak K.M."/>
            <person name="Andrzejewski T.M."/>
            <person name="Davidsen T.M."/>
            <person name="Wayne K.J."/>
            <person name="Tettelin H."/>
            <person name="Glass J.I."/>
            <person name="Rusch D."/>
            <person name="Podicherti R."/>
            <person name="Tsui H.-C.T."/>
            <person name="Winkler M.E."/>
        </authorList>
    </citation>
    <scope>NUCLEOTIDE SEQUENCE</scope>
</reference>